<organism evidence="1 2">
    <name type="scientific">Helicostylum pulchrum</name>
    <dbReference type="NCBI Taxonomy" id="562976"/>
    <lineage>
        <taxon>Eukaryota</taxon>
        <taxon>Fungi</taxon>
        <taxon>Fungi incertae sedis</taxon>
        <taxon>Mucoromycota</taxon>
        <taxon>Mucoromycotina</taxon>
        <taxon>Mucoromycetes</taxon>
        <taxon>Mucorales</taxon>
        <taxon>Mucorineae</taxon>
        <taxon>Mucoraceae</taxon>
        <taxon>Helicostylum</taxon>
    </lineage>
</organism>
<dbReference type="EMBL" id="BAABUJ010000069">
    <property type="protein sequence ID" value="GAA5806541.1"/>
    <property type="molecule type" value="Genomic_DNA"/>
</dbReference>
<evidence type="ECO:0000313" key="2">
    <source>
        <dbReference type="Proteomes" id="UP001476247"/>
    </source>
</evidence>
<proteinExistence type="predicted"/>
<sequence>MDIMDEFPEMRGCFIVMDNAPVHIPEAIVKGKVKRSKLSDVESLTTRIIEASEAVPVEHLRVIIQHSVNQFGNCLNKVAI</sequence>
<keyword evidence="2" id="KW-1185">Reference proteome</keyword>
<gene>
    <name evidence="1" type="ORF">HPULCUR_012077</name>
</gene>
<evidence type="ECO:0008006" key="3">
    <source>
        <dbReference type="Google" id="ProtNLM"/>
    </source>
</evidence>
<dbReference type="Proteomes" id="UP001476247">
    <property type="component" value="Unassembled WGS sequence"/>
</dbReference>
<accession>A0ABP9YI58</accession>
<comment type="caution">
    <text evidence="1">The sequence shown here is derived from an EMBL/GenBank/DDBJ whole genome shotgun (WGS) entry which is preliminary data.</text>
</comment>
<reference evidence="1 2" key="1">
    <citation type="submission" date="2024-04" db="EMBL/GenBank/DDBJ databases">
        <title>genome sequences of Mucor flavus KT1a and Helicostylum pulchrum KT1b strains isolation_sourced from the surface of a dry-aged beef.</title>
        <authorList>
            <person name="Toyotome T."/>
            <person name="Hosono M."/>
            <person name="Torimaru M."/>
            <person name="Fukuda K."/>
            <person name="Mikami N."/>
        </authorList>
    </citation>
    <scope>NUCLEOTIDE SEQUENCE [LARGE SCALE GENOMIC DNA]</scope>
    <source>
        <strain evidence="1 2">KT1b</strain>
    </source>
</reference>
<evidence type="ECO:0000313" key="1">
    <source>
        <dbReference type="EMBL" id="GAA5806541.1"/>
    </source>
</evidence>
<protein>
    <recommendedName>
        <fullName evidence="3">Tc1-like transposase DDE domain-containing protein</fullName>
    </recommendedName>
</protein>
<name>A0ABP9YI58_9FUNG</name>